<dbReference type="EMBL" id="PGCK01000011">
    <property type="protein sequence ID" value="MCD1295825.1"/>
    <property type="molecule type" value="Genomic_DNA"/>
</dbReference>
<gene>
    <name evidence="2" type="ORF">CUJ83_12550</name>
</gene>
<organism evidence="2 3">
    <name type="scientific">Methanooceanicella nereidis</name>
    <dbReference type="NCBI Taxonomy" id="2052831"/>
    <lineage>
        <taxon>Archaea</taxon>
        <taxon>Methanobacteriati</taxon>
        <taxon>Methanobacteriota</taxon>
        <taxon>Stenosarchaea group</taxon>
        <taxon>Methanomicrobia</taxon>
        <taxon>Methanocellales</taxon>
        <taxon>Methanocellaceae</taxon>
        <taxon>Methanooceanicella</taxon>
    </lineage>
</organism>
<reference evidence="2 3" key="1">
    <citation type="submission" date="2017-11" db="EMBL/GenBank/DDBJ databases">
        <title>Isolation and Characterization of Family Methanocellaceae Species from Potential Methane Hydrate Area Offshore Southwestern Taiwan.</title>
        <authorList>
            <person name="Zhang W.-L."/>
            <person name="Chen W.-C."/>
            <person name="Lai M.-C."/>
            <person name="Chen S.-C."/>
        </authorList>
    </citation>
    <scope>NUCLEOTIDE SEQUENCE [LARGE SCALE GENOMIC DNA]</scope>
    <source>
        <strain evidence="2 3">CWC-04</strain>
    </source>
</reference>
<evidence type="ECO:0000313" key="3">
    <source>
        <dbReference type="Proteomes" id="UP001320159"/>
    </source>
</evidence>
<evidence type="ECO:0000313" key="2">
    <source>
        <dbReference type="EMBL" id="MCD1295825.1"/>
    </source>
</evidence>
<protein>
    <submittedName>
        <fullName evidence="2">Uncharacterized protein</fullName>
    </submittedName>
</protein>
<proteinExistence type="predicted"/>
<keyword evidence="1" id="KW-1133">Transmembrane helix</keyword>
<accession>A0AAP2RGN8</accession>
<comment type="caution">
    <text evidence="2">The sequence shown here is derived from an EMBL/GenBank/DDBJ whole genome shotgun (WGS) entry which is preliminary data.</text>
</comment>
<keyword evidence="1" id="KW-0472">Membrane</keyword>
<keyword evidence="3" id="KW-1185">Reference proteome</keyword>
<dbReference type="Proteomes" id="UP001320159">
    <property type="component" value="Unassembled WGS sequence"/>
</dbReference>
<feature type="transmembrane region" description="Helical" evidence="1">
    <location>
        <begin position="90"/>
        <end position="109"/>
    </location>
</feature>
<name>A0AAP2RGN8_9EURY</name>
<feature type="transmembrane region" description="Helical" evidence="1">
    <location>
        <begin position="52"/>
        <end position="70"/>
    </location>
</feature>
<dbReference type="AlphaFoldDB" id="A0AAP2RGN8"/>
<sequence length="117" mass="13355">MYIGDNINMARRSLDYVRKISGVLLVIYVTVELMVSNLGSSGIIEQVLVQAIHSWIDVPTALVLITYSGLTIRGELYKPKYRMSKKDRGYLDAFLLIISIIIFLGYLYLKYFINLNA</sequence>
<feature type="transmembrane region" description="Helical" evidence="1">
    <location>
        <begin position="20"/>
        <end position="40"/>
    </location>
</feature>
<keyword evidence="1" id="KW-0812">Transmembrane</keyword>
<evidence type="ECO:0000256" key="1">
    <source>
        <dbReference type="SAM" id="Phobius"/>
    </source>
</evidence>